<keyword evidence="3 6" id="KW-0812">Transmembrane</keyword>
<keyword evidence="9" id="KW-1185">Reference proteome</keyword>
<feature type="transmembrane region" description="Helical" evidence="6">
    <location>
        <begin position="60"/>
        <end position="80"/>
    </location>
</feature>
<dbReference type="PANTHER" id="PTHR12459:SF15">
    <property type="entry name" value="TRANSMEMBRANE PROTEIN 135"/>
    <property type="match status" value="1"/>
</dbReference>
<feature type="domain" description="Transmembrane protein 135 N-terminal" evidence="7">
    <location>
        <begin position="19"/>
        <end position="138"/>
    </location>
</feature>
<organism evidence="8 9">
    <name type="scientific">Mesorhabditis spiculigera</name>
    <dbReference type="NCBI Taxonomy" id="96644"/>
    <lineage>
        <taxon>Eukaryota</taxon>
        <taxon>Metazoa</taxon>
        <taxon>Ecdysozoa</taxon>
        <taxon>Nematoda</taxon>
        <taxon>Chromadorea</taxon>
        <taxon>Rhabditida</taxon>
        <taxon>Rhabditina</taxon>
        <taxon>Rhabditomorpha</taxon>
        <taxon>Rhabditoidea</taxon>
        <taxon>Rhabditidae</taxon>
        <taxon>Mesorhabditinae</taxon>
        <taxon>Mesorhabditis</taxon>
    </lineage>
</organism>
<feature type="non-terminal residue" evidence="8">
    <location>
        <position position="401"/>
    </location>
</feature>
<evidence type="ECO:0000313" key="8">
    <source>
        <dbReference type="EMBL" id="CAJ0582372.1"/>
    </source>
</evidence>
<dbReference type="InterPro" id="IPR031926">
    <property type="entry name" value="TMEM135_N"/>
</dbReference>
<dbReference type="PANTHER" id="PTHR12459">
    <property type="entry name" value="TRANSMEMBRANE PROTEIN 135-RELATED"/>
    <property type="match status" value="1"/>
</dbReference>
<comment type="similarity">
    <text evidence="2">Belongs to the TMEM135 family.</text>
</comment>
<sequence>MPVLSKFFGSQLGLKVLTTNCYETCHTWEPDCSLAIQACLDLGELVRAKGDPRKLRFRKLLLSILQSSCFLTTNLVAYLFFMCRIRHLLGFWVWPTLGLTNGILSSFTAILIEKASRRPALALYLTNLASETFFRQAVNHGYISYIPNGQWIGIEEHSVLPKWIWARFPETWKATFKGLRGYPKADTCLHPHSCVSSVVEPSIRNFLIGFAASSLLTVFKNFGVLRKSPLKLLPLLVAKSNLRIPGFLASLPFLYNTTSCLIEHQVPNFKWKPAIAGLVSGAGMRLFPNVTIAMYMFWKAIEHLYDDLVARGYIPKFRHGAIMLYTFATGYVLFVAAIEPHALRTGYYKFLMGLSGNRLAVFNRRLFDEVGFRSSKMFPNWRPRLNAAYLTQNPELYLGPR</sequence>
<evidence type="ECO:0000256" key="6">
    <source>
        <dbReference type="SAM" id="Phobius"/>
    </source>
</evidence>
<keyword evidence="5 6" id="KW-0472">Membrane</keyword>
<comment type="caution">
    <text evidence="8">The sequence shown here is derived from an EMBL/GenBank/DDBJ whole genome shotgun (WGS) entry which is preliminary data.</text>
</comment>
<dbReference type="GO" id="GO:0012505">
    <property type="term" value="C:endomembrane system"/>
    <property type="evidence" value="ECO:0007669"/>
    <property type="project" value="UniProtKB-SubCell"/>
</dbReference>
<dbReference type="Pfam" id="PF15982">
    <property type="entry name" value="TMEM135_C_rich"/>
    <property type="match status" value="1"/>
</dbReference>
<evidence type="ECO:0000256" key="3">
    <source>
        <dbReference type="ARBA" id="ARBA00022692"/>
    </source>
</evidence>
<evidence type="ECO:0000256" key="4">
    <source>
        <dbReference type="ARBA" id="ARBA00022989"/>
    </source>
</evidence>
<dbReference type="EMBL" id="CATQJA010002664">
    <property type="protein sequence ID" value="CAJ0582372.1"/>
    <property type="molecule type" value="Genomic_DNA"/>
</dbReference>
<evidence type="ECO:0000256" key="5">
    <source>
        <dbReference type="ARBA" id="ARBA00023136"/>
    </source>
</evidence>
<evidence type="ECO:0000259" key="7">
    <source>
        <dbReference type="Pfam" id="PF15982"/>
    </source>
</evidence>
<accession>A0AA36D7X5</accession>
<protein>
    <recommendedName>
        <fullName evidence="7">Transmembrane protein 135 N-terminal domain-containing protein</fullName>
    </recommendedName>
</protein>
<name>A0AA36D7X5_9BILA</name>
<feature type="transmembrane region" description="Helical" evidence="6">
    <location>
        <begin position="92"/>
        <end position="112"/>
    </location>
</feature>
<proteinExistence type="inferred from homology"/>
<evidence type="ECO:0000256" key="1">
    <source>
        <dbReference type="ARBA" id="ARBA00004127"/>
    </source>
</evidence>
<evidence type="ECO:0000313" key="9">
    <source>
        <dbReference type="Proteomes" id="UP001177023"/>
    </source>
</evidence>
<reference evidence="8" key="1">
    <citation type="submission" date="2023-06" db="EMBL/GenBank/DDBJ databases">
        <authorList>
            <person name="Delattre M."/>
        </authorList>
    </citation>
    <scope>NUCLEOTIDE SEQUENCE</scope>
    <source>
        <strain evidence="8">AF72</strain>
    </source>
</reference>
<feature type="transmembrane region" description="Helical" evidence="6">
    <location>
        <begin position="317"/>
        <end position="338"/>
    </location>
</feature>
<dbReference type="Proteomes" id="UP001177023">
    <property type="component" value="Unassembled WGS sequence"/>
</dbReference>
<dbReference type="AlphaFoldDB" id="A0AA36D7X5"/>
<dbReference type="InterPro" id="IPR026749">
    <property type="entry name" value="Tmem135"/>
</dbReference>
<gene>
    <name evidence="8" type="ORF">MSPICULIGERA_LOCUS20508</name>
</gene>
<evidence type="ECO:0000256" key="2">
    <source>
        <dbReference type="ARBA" id="ARBA00008924"/>
    </source>
</evidence>
<keyword evidence="4 6" id="KW-1133">Transmembrane helix</keyword>
<comment type="subcellular location">
    <subcellularLocation>
        <location evidence="1">Endomembrane system</location>
        <topology evidence="1">Multi-pass membrane protein</topology>
    </subcellularLocation>
</comment>